<dbReference type="SUPFAM" id="SSF53300">
    <property type="entry name" value="vWA-like"/>
    <property type="match status" value="1"/>
</dbReference>
<evidence type="ECO:0000256" key="1">
    <source>
        <dbReference type="SAM" id="Coils"/>
    </source>
</evidence>
<dbReference type="PANTHER" id="PTHR12957">
    <property type="entry name" value="DEAD/H BOX POLYPEPTIDE 26/DICE1-RELATED"/>
    <property type="match status" value="1"/>
</dbReference>
<evidence type="ECO:0000259" key="3">
    <source>
        <dbReference type="PROSITE" id="PS50234"/>
    </source>
</evidence>
<dbReference type="PROSITE" id="PS50234">
    <property type="entry name" value="VWFA"/>
    <property type="match status" value="1"/>
</dbReference>
<feature type="region of interest" description="Disordered" evidence="2">
    <location>
        <begin position="812"/>
        <end position="865"/>
    </location>
</feature>
<feature type="region of interest" description="Disordered" evidence="2">
    <location>
        <begin position="246"/>
        <end position="283"/>
    </location>
</feature>
<dbReference type="PANTHER" id="PTHR12957:SF2">
    <property type="entry name" value="INTEGRATOR COMPLEX SUBUNIT 6"/>
    <property type="match status" value="1"/>
</dbReference>
<dbReference type="Proteomes" id="UP000695022">
    <property type="component" value="Unplaced"/>
</dbReference>
<dbReference type="InterPro" id="IPR029307">
    <property type="entry name" value="INT_SG_DDX_CT_C"/>
</dbReference>
<evidence type="ECO:0000256" key="2">
    <source>
        <dbReference type="SAM" id="MobiDB-lite"/>
    </source>
</evidence>
<dbReference type="GeneID" id="106811665"/>
<organism evidence="4 5">
    <name type="scientific">Priapulus caudatus</name>
    <name type="common">Priapulid worm</name>
    <dbReference type="NCBI Taxonomy" id="37621"/>
    <lineage>
        <taxon>Eukaryota</taxon>
        <taxon>Metazoa</taxon>
        <taxon>Ecdysozoa</taxon>
        <taxon>Scalidophora</taxon>
        <taxon>Priapulida</taxon>
        <taxon>Priapulimorpha</taxon>
        <taxon>Priapulimorphida</taxon>
        <taxon>Priapulidae</taxon>
        <taxon>Priapulus</taxon>
    </lineage>
</organism>
<evidence type="ECO:0000313" key="5">
    <source>
        <dbReference type="RefSeq" id="XP_014670851.1"/>
    </source>
</evidence>
<dbReference type="InterPro" id="IPR002035">
    <property type="entry name" value="VWF_A"/>
</dbReference>
<gene>
    <name evidence="5" type="primary">LOC106811665</name>
</gene>
<keyword evidence="1" id="KW-0175">Coiled coil</keyword>
<evidence type="ECO:0000313" key="4">
    <source>
        <dbReference type="Proteomes" id="UP000695022"/>
    </source>
</evidence>
<protein>
    <submittedName>
        <fullName evidence="5">Integrator complex subunit 6-B-like</fullName>
    </submittedName>
</protein>
<name>A0ABM1EF80_PRICU</name>
<dbReference type="InterPro" id="IPR051113">
    <property type="entry name" value="Integrator_subunit6"/>
</dbReference>
<keyword evidence="4" id="KW-1185">Reference proteome</keyword>
<reference evidence="5" key="1">
    <citation type="submission" date="2025-08" db="UniProtKB">
        <authorList>
            <consortium name="RefSeq"/>
        </authorList>
    </citation>
    <scope>IDENTIFICATION</scope>
</reference>
<proteinExistence type="predicted"/>
<dbReference type="Pfam" id="PF13519">
    <property type="entry name" value="VWA_2"/>
    <property type="match status" value="1"/>
</dbReference>
<dbReference type="Pfam" id="PF25462">
    <property type="entry name" value="Beta-barrel_INTS6"/>
    <property type="match status" value="1"/>
</dbReference>
<dbReference type="InterPro" id="IPR057413">
    <property type="entry name" value="Beta-barrel_INTS6"/>
</dbReference>
<sequence>MTIILFLVDTSASMNQRTYLGTTLLDVAKGAVETFMRVRQRDPNSRGDRYMLLTFEDAPHHVKSGWRESHTTFTAELRNLRARGLTRTGEALRRAFDLLNVNRMTSMVDTYGQGRCPYYLEPCVLVAITDAQRMTSPAGVVDELTIPAQSPLPGSELTKEPFRWDQRLFAICLRLPGHAPQEAATSGMLPADTSPIDAMCDVTGGRSYCVASQRQLNQCIESLVQKVQPGVVIHFLKIGPEPPPVDVSNGGAAKPADAAVAARSGSNSPVVDGNGARASPGDGGEITNFENCVDKENTDVNAAAATAVAAPKLENNIDEQRHLALPVPSAEKATSRPSTPVPQPLGGAAAWHSVKRLIYVQKSAQKGYSVGHWPIPEAFWPDLNSPALAPRLAHPVVRFACAPCEPMVVDHLPFDKYELEPSPLTQFILERKQPHVAWQVFVQNSAKHSDASHPFGYLKASSALACVNLFVMPYNYPVLLPLLDELFRVHKARPPPKWRLAFDNYLKTMPVYYAGPLRRALHRMPIPQSLVPDNLENCLSYSVLYYLKKVKSQAKLEFDRLVASVGQRPPPPDGVRVTARLQGSLPLRRRELHDALQLADERDDAGGGATVVLRPADGGAAAAAAHCYRNPFDIARADLPDQIARMRGNLLQGALTRPRLDDDDQRHSIPVGAMGNYQDYLKHMPAPLREVEAVPVRTHMFGNPFKVNKAMMVDEADLDLPGMPKDRKPRAESPAVFPGGPWRRKPGPLSPDVPYRRCPSPMPARVAADDSDFDMASTTTEEEGEDEVAPEASAVAVATEAAAEEELVMDFAGGGSANDVGRNEVFDDDDDDDTEEDDGALYADGTTNGEDAAVDGATTTTTPTTKNNVRAGAAAAAAENRRLRRVVFRELRRPGRNHDQLFDELNKMRGDLHTRLAFVRAVIDEAMRYKRRRVRELLEEYAQSMIQYERKLQRASSRARSSSGSSR</sequence>
<feature type="compositionally biased region" description="Acidic residues" evidence="2">
    <location>
        <begin position="826"/>
        <end position="839"/>
    </location>
</feature>
<dbReference type="InterPro" id="IPR036465">
    <property type="entry name" value="vWFA_dom_sf"/>
</dbReference>
<feature type="domain" description="VWFA" evidence="3">
    <location>
        <begin position="3"/>
        <end position="132"/>
    </location>
</feature>
<accession>A0ABM1EF80</accession>
<dbReference type="CDD" id="cd00198">
    <property type="entry name" value="vWFA"/>
    <property type="match status" value="1"/>
</dbReference>
<dbReference type="Pfam" id="PF15300">
    <property type="entry name" value="INT_SG_DDX_CT_C"/>
    <property type="match status" value="1"/>
</dbReference>
<dbReference type="Gene3D" id="3.40.50.410">
    <property type="entry name" value="von Willebrand factor, type A domain"/>
    <property type="match status" value="1"/>
</dbReference>
<feature type="region of interest" description="Disordered" evidence="2">
    <location>
        <begin position="722"/>
        <end position="791"/>
    </location>
</feature>
<dbReference type="RefSeq" id="XP_014670851.1">
    <property type="nucleotide sequence ID" value="XM_014815365.1"/>
</dbReference>
<feature type="compositionally biased region" description="Low complexity" evidence="2">
    <location>
        <begin position="252"/>
        <end position="262"/>
    </location>
</feature>
<feature type="coiled-coil region" evidence="1">
    <location>
        <begin position="931"/>
        <end position="958"/>
    </location>
</feature>
<feature type="compositionally biased region" description="Acidic residues" evidence="2">
    <location>
        <begin position="780"/>
        <end position="789"/>
    </location>
</feature>